<dbReference type="InterPro" id="IPR053001">
    <property type="entry name" value="MNNG_permease-like"/>
</dbReference>
<feature type="region of interest" description="Disordered" evidence="1">
    <location>
        <begin position="1"/>
        <end position="86"/>
    </location>
</feature>
<dbReference type="PANTHER" id="PTHR34814:SF1">
    <property type="entry name" value="NITROSOGUANIDINE RESISTANCE PROTEIN SNG1"/>
    <property type="match status" value="1"/>
</dbReference>
<dbReference type="EMBL" id="GG692407">
    <property type="protein sequence ID" value="EER30110.1"/>
    <property type="molecule type" value="Genomic_DNA"/>
</dbReference>
<keyword evidence="2" id="KW-1133">Transmembrane helix</keyword>
<dbReference type="VEuPathDB" id="FungiDB:CTRG_06228"/>
<feature type="compositionally biased region" description="Low complexity" evidence="1">
    <location>
        <begin position="51"/>
        <end position="61"/>
    </location>
</feature>
<feature type="compositionally biased region" description="Low complexity" evidence="1">
    <location>
        <begin position="18"/>
        <end position="29"/>
    </location>
</feature>
<keyword evidence="2" id="KW-0812">Transmembrane</keyword>
<feature type="compositionally biased region" description="Polar residues" evidence="1">
    <location>
        <begin position="30"/>
        <end position="42"/>
    </location>
</feature>
<dbReference type="GO" id="GO:0016020">
    <property type="term" value="C:membrane"/>
    <property type="evidence" value="ECO:0007669"/>
    <property type="project" value="TreeGrafter"/>
</dbReference>
<dbReference type="RefSeq" id="XP_002546750.1">
    <property type="nucleotide sequence ID" value="XM_002546704.1"/>
</dbReference>
<evidence type="ECO:0000256" key="1">
    <source>
        <dbReference type="SAM" id="MobiDB-lite"/>
    </source>
</evidence>
<dbReference type="AlphaFoldDB" id="C5MJI5"/>
<feature type="compositionally biased region" description="Low complexity" evidence="1">
    <location>
        <begin position="128"/>
        <end position="137"/>
    </location>
</feature>
<organism evidence="4 5">
    <name type="scientific">Candida tropicalis (strain ATCC MYA-3404 / T1)</name>
    <name type="common">Yeast</name>
    <dbReference type="NCBI Taxonomy" id="294747"/>
    <lineage>
        <taxon>Eukaryota</taxon>
        <taxon>Fungi</taxon>
        <taxon>Dikarya</taxon>
        <taxon>Ascomycota</taxon>
        <taxon>Saccharomycotina</taxon>
        <taxon>Pichiomycetes</taxon>
        <taxon>Debaryomycetaceae</taxon>
        <taxon>Candida/Lodderomyces clade</taxon>
        <taxon>Candida</taxon>
    </lineage>
</organism>
<gene>
    <name evidence="4" type="ORF">CTRG_06228</name>
</gene>
<dbReference type="GeneID" id="8301568"/>
<dbReference type="eggNOG" id="ENOG502SKPW">
    <property type="taxonomic scope" value="Eukaryota"/>
</dbReference>
<dbReference type="OrthoDB" id="2140105at2759"/>
<protein>
    <recommendedName>
        <fullName evidence="3">DUF3533 domain-containing protein</fullName>
    </recommendedName>
</protein>
<keyword evidence="5" id="KW-1185">Reference proteome</keyword>
<feature type="transmembrane region" description="Helical" evidence="2">
    <location>
        <begin position="201"/>
        <end position="223"/>
    </location>
</feature>
<evidence type="ECO:0000259" key="3">
    <source>
        <dbReference type="Pfam" id="PF12051"/>
    </source>
</evidence>
<reference evidence="4 5" key="1">
    <citation type="journal article" date="2009" name="Nature">
        <title>Evolution of pathogenicity and sexual reproduction in eight Candida genomes.</title>
        <authorList>
            <person name="Butler G."/>
            <person name="Rasmussen M.D."/>
            <person name="Lin M.F."/>
            <person name="Santos M.A."/>
            <person name="Sakthikumar S."/>
            <person name="Munro C.A."/>
            <person name="Rheinbay E."/>
            <person name="Grabherr M."/>
            <person name="Forche A."/>
            <person name="Reedy J.L."/>
            <person name="Agrafioti I."/>
            <person name="Arnaud M.B."/>
            <person name="Bates S."/>
            <person name="Brown A.J."/>
            <person name="Brunke S."/>
            <person name="Costanzo M.C."/>
            <person name="Fitzpatrick D.A."/>
            <person name="de Groot P.W."/>
            <person name="Harris D."/>
            <person name="Hoyer L.L."/>
            <person name="Hube B."/>
            <person name="Klis F.M."/>
            <person name="Kodira C."/>
            <person name="Lennard N."/>
            <person name="Logue M.E."/>
            <person name="Martin R."/>
            <person name="Neiman A.M."/>
            <person name="Nikolaou E."/>
            <person name="Quail M.A."/>
            <person name="Quinn J."/>
            <person name="Santos M.C."/>
            <person name="Schmitzberger F.F."/>
            <person name="Sherlock G."/>
            <person name="Shah P."/>
            <person name="Silverstein K.A."/>
            <person name="Skrzypek M.S."/>
            <person name="Soll D."/>
            <person name="Staggs R."/>
            <person name="Stansfield I."/>
            <person name="Stumpf M.P."/>
            <person name="Sudbery P.E."/>
            <person name="Srikantha T."/>
            <person name="Zeng Q."/>
            <person name="Berman J."/>
            <person name="Berriman M."/>
            <person name="Heitman J."/>
            <person name="Gow N.A."/>
            <person name="Lorenz M.C."/>
            <person name="Birren B.W."/>
            <person name="Kellis M."/>
            <person name="Cuomo C.A."/>
        </authorList>
    </citation>
    <scope>NUCLEOTIDE SEQUENCE [LARGE SCALE GENOMIC DNA]</scope>
    <source>
        <strain evidence="5">ATCC MYA-3404 / T1</strain>
    </source>
</reference>
<dbReference type="HOGENOM" id="CLU_846083_0_0_1"/>
<feature type="domain" description="DUF3533" evidence="3">
    <location>
        <begin position="203"/>
        <end position="325"/>
    </location>
</feature>
<feature type="compositionally biased region" description="Polar residues" evidence="1">
    <location>
        <begin position="1"/>
        <end position="10"/>
    </location>
</feature>
<dbReference type="Proteomes" id="UP000002037">
    <property type="component" value="Unassembled WGS sequence"/>
</dbReference>
<feature type="compositionally biased region" description="Acidic residues" evidence="1">
    <location>
        <begin position="70"/>
        <end position="81"/>
    </location>
</feature>
<dbReference type="InterPro" id="IPR022703">
    <property type="entry name" value="DUF3533"/>
</dbReference>
<proteinExistence type="predicted"/>
<feature type="non-terminal residue" evidence="4">
    <location>
        <position position="329"/>
    </location>
</feature>
<sequence>MPIDSTNNGAGDNENDTPQQPHQNQNQSQRDPNTGRNFSMSSIKFFRRNTDTSNSNSNQQDHNGNPNRYEEEDDEEDEDDGSIMSLNEHNYMEELFGTQHIATAMTNRTTADEERGQKEIPNMKTQEESSSSDTSQEGYAEKPPSPPQPPSTPPSADQPPVRPQISRRRSSIASTVEKVQKYRWWDEEFKQERLKIITRFLINYVFLVVGFTGVLSIYTGSYYQRDLRYKDLKMAVIIADQPVGDLPNIVGQTVEYYFTEVPAVQPFGDFEVWNYTRISELAESKNHTIRQEIHEQIHHQKFWAIFYVHENATLDWYQALVTQDQELPQ</sequence>
<feature type="compositionally biased region" description="Pro residues" evidence="1">
    <location>
        <begin position="143"/>
        <end position="162"/>
    </location>
</feature>
<name>C5MJI5_CANTT</name>
<dbReference type="KEGG" id="ctp:CTRG_06228"/>
<dbReference type="PANTHER" id="PTHR34814">
    <property type="entry name" value="NITROSOGUANIDINE RESISTANCE PROTEIN SNG1"/>
    <property type="match status" value="1"/>
</dbReference>
<keyword evidence="2" id="KW-0472">Membrane</keyword>
<evidence type="ECO:0000313" key="4">
    <source>
        <dbReference type="EMBL" id="EER30110.1"/>
    </source>
</evidence>
<dbReference type="Pfam" id="PF12051">
    <property type="entry name" value="DUF3533"/>
    <property type="match status" value="1"/>
</dbReference>
<feature type="region of interest" description="Disordered" evidence="1">
    <location>
        <begin position="107"/>
        <end position="172"/>
    </location>
</feature>
<evidence type="ECO:0000256" key="2">
    <source>
        <dbReference type="SAM" id="Phobius"/>
    </source>
</evidence>
<evidence type="ECO:0000313" key="5">
    <source>
        <dbReference type="Proteomes" id="UP000002037"/>
    </source>
</evidence>
<accession>C5MJI5</accession>